<evidence type="ECO:0008006" key="5">
    <source>
        <dbReference type="Google" id="ProtNLM"/>
    </source>
</evidence>
<protein>
    <recommendedName>
        <fullName evidence="5">CYCLOPS</fullName>
    </recommendedName>
</protein>
<dbReference type="OrthoDB" id="1737017at2759"/>
<dbReference type="GO" id="GO:0005634">
    <property type="term" value="C:nucleus"/>
    <property type="evidence" value="ECO:0007669"/>
    <property type="project" value="InterPro"/>
</dbReference>
<dbReference type="GO" id="GO:0043565">
    <property type="term" value="F:sequence-specific DNA binding"/>
    <property type="evidence" value="ECO:0007669"/>
    <property type="project" value="InterPro"/>
</dbReference>
<dbReference type="InterPro" id="IPR040036">
    <property type="entry name" value="CYCLOPS"/>
</dbReference>
<dbReference type="PANTHER" id="PTHR36890">
    <property type="entry name" value="PROTEIN CYCLOPS"/>
    <property type="match status" value="1"/>
</dbReference>
<dbReference type="Proteomes" id="UP000236161">
    <property type="component" value="Unassembled WGS sequence"/>
</dbReference>
<dbReference type="EMBL" id="KZ453086">
    <property type="protein sequence ID" value="PKA47795.1"/>
    <property type="molecule type" value="Genomic_DNA"/>
</dbReference>
<evidence type="ECO:0000256" key="2">
    <source>
        <dbReference type="SAM" id="MobiDB-lite"/>
    </source>
</evidence>
<evidence type="ECO:0000256" key="1">
    <source>
        <dbReference type="SAM" id="Coils"/>
    </source>
</evidence>
<gene>
    <name evidence="3" type="ORF">AXF42_Ash020198</name>
</gene>
<name>A0A2H9ZWW5_9ASPA</name>
<keyword evidence="1" id="KW-0175">Coiled coil</keyword>
<organism evidence="3 4">
    <name type="scientific">Apostasia shenzhenica</name>
    <dbReference type="NCBI Taxonomy" id="1088818"/>
    <lineage>
        <taxon>Eukaryota</taxon>
        <taxon>Viridiplantae</taxon>
        <taxon>Streptophyta</taxon>
        <taxon>Embryophyta</taxon>
        <taxon>Tracheophyta</taxon>
        <taxon>Spermatophyta</taxon>
        <taxon>Magnoliopsida</taxon>
        <taxon>Liliopsida</taxon>
        <taxon>Asparagales</taxon>
        <taxon>Orchidaceae</taxon>
        <taxon>Apostasioideae</taxon>
        <taxon>Apostasia</taxon>
    </lineage>
</organism>
<dbReference type="GO" id="GO:0036377">
    <property type="term" value="P:arbuscular mycorrhizal association"/>
    <property type="evidence" value="ECO:0007669"/>
    <property type="project" value="InterPro"/>
</dbReference>
<keyword evidence="4" id="KW-1185">Reference proteome</keyword>
<evidence type="ECO:0000313" key="4">
    <source>
        <dbReference type="Proteomes" id="UP000236161"/>
    </source>
</evidence>
<dbReference type="PANTHER" id="PTHR36890:SF1">
    <property type="entry name" value="PROTEIN CYCLOPS"/>
    <property type="match status" value="1"/>
</dbReference>
<evidence type="ECO:0000313" key="3">
    <source>
        <dbReference type="EMBL" id="PKA47795.1"/>
    </source>
</evidence>
<feature type="region of interest" description="Disordered" evidence="2">
    <location>
        <begin position="150"/>
        <end position="174"/>
    </location>
</feature>
<feature type="coiled-coil region" evidence="1">
    <location>
        <begin position="278"/>
        <end position="340"/>
    </location>
</feature>
<reference evidence="3 4" key="1">
    <citation type="journal article" date="2017" name="Nature">
        <title>The Apostasia genome and the evolution of orchids.</title>
        <authorList>
            <person name="Zhang G.Q."/>
            <person name="Liu K.W."/>
            <person name="Li Z."/>
            <person name="Lohaus R."/>
            <person name="Hsiao Y.Y."/>
            <person name="Niu S.C."/>
            <person name="Wang J.Y."/>
            <person name="Lin Y.C."/>
            <person name="Xu Q."/>
            <person name="Chen L.J."/>
            <person name="Yoshida K."/>
            <person name="Fujiwara S."/>
            <person name="Wang Z.W."/>
            <person name="Zhang Y.Q."/>
            <person name="Mitsuda N."/>
            <person name="Wang M."/>
            <person name="Liu G.H."/>
            <person name="Pecoraro L."/>
            <person name="Huang H.X."/>
            <person name="Xiao X.J."/>
            <person name="Lin M."/>
            <person name="Wu X.Y."/>
            <person name="Wu W.L."/>
            <person name="Chen Y.Y."/>
            <person name="Chang S.B."/>
            <person name="Sakamoto S."/>
            <person name="Ohme-Takagi M."/>
            <person name="Yagi M."/>
            <person name="Zeng S.J."/>
            <person name="Shen C.Y."/>
            <person name="Yeh C.M."/>
            <person name="Luo Y.B."/>
            <person name="Tsai W.C."/>
            <person name="Van de Peer Y."/>
            <person name="Liu Z.J."/>
        </authorList>
    </citation>
    <scope>NUCLEOTIDE SEQUENCE [LARGE SCALE GENOMIC DNA]</scope>
    <source>
        <strain evidence="4">cv. Shenzhen</strain>
        <tissue evidence="3">Stem</tissue>
    </source>
</reference>
<proteinExistence type="predicted"/>
<accession>A0A2H9ZWW5</accession>
<feature type="region of interest" description="Disordered" evidence="2">
    <location>
        <begin position="222"/>
        <end position="260"/>
    </location>
</feature>
<dbReference type="STRING" id="1088818.A0A2H9ZWW5"/>
<sequence length="344" mass="38638">MISLARNGMPVQGTDRIKHDFTSASNFFNSPTIQTHNQLQTIMSSSNLSTSFNTPPTETSNTFSSVVNVLKDTIEHKKLDSRAQKQNFEESSHVMLNFQRAAHSISNSQRPANQGTTFNLLPSVHEPTFDNSAILDNCLDLKLEGFPAQANEEQTATISREHSQSESSSAAPDLSTGFEVCDVSAQSKHIYTNRSSCGKLVRQGALELGSISNEYREILLENNPSDARKNGSLSRMGSMTSISSVDRADPRKKRRVERSRKMAEAKERTLMPSLPSDMQAILKRCEDLEKEVRSLKLNISFMNRKDSVQIKQIEVLQKQNEELVDEKERLEEEIDRVISHSCKM</sequence>
<feature type="compositionally biased region" description="Polar residues" evidence="2">
    <location>
        <begin position="231"/>
        <end position="244"/>
    </location>
</feature>
<dbReference type="AlphaFoldDB" id="A0A2H9ZWW5"/>